<name>A0A1G4Z6H2_9ACTN</name>
<dbReference type="EMBL" id="FMUH01000012">
    <property type="protein sequence ID" value="SCX61261.1"/>
    <property type="molecule type" value="Genomic_DNA"/>
</dbReference>
<evidence type="ECO:0000259" key="1">
    <source>
        <dbReference type="Pfam" id="PF13274"/>
    </source>
</evidence>
<accession>A0A1G4Z6H2</accession>
<feature type="domain" description="Antitoxin SocA-like Panacea" evidence="1">
    <location>
        <begin position="24"/>
        <end position="113"/>
    </location>
</feature>
<feature type="non-terminal residue" evidence="2">
    <location>
        <position position="139"/>
    </location>
</feature>
<dbReference type="OrthoDB" id="9799173at2"/>
<protein>
    <submittedName>
        <fullName evidence="2">Uncharacterized phage-associated protein</fullName>
    </submittedName>
</protein>
<proteinExistence type="predicted"/>
<keyword evidence="3" id="KW-1185">Reference proteome</keyword>
<dbReference type="AlphaFoldDB" id="A0A1G4Z6H2"/>
<dbReference type="InterPro" id="IPR025272">
    <property type="entry name" value="SocA_Panacea"/>
</dbReference>
<evidence type="ECO:0000313" key="3">
    <source>
        <dbReference type="Proteomes" id="UP000198981"/>
    </source>
</evidence>
<dbReference type="RefSeq" id="WP_092808101.1">
    <property type="nucleotide sequence ID" value="NZ_FMUH01000012.1"/>
</dbReference>
<evidence type="ECO:0000313" key="2">
    <source>
        <dbReference type="EMBL" id="SCX61261.1"/>
    </source>
</evidence>
<reference evidence="3" key="1">
    <citation type="submission" date="2016-10" db="EMBL/GenBank/DDBJ databases">
        <authorList>
            <person name="Varghese N."/>
            <person name="Submissions S."/>
        </authorList>
    </citation>
    <scope>NUCLEOTIDE SEQUENCE [LARGE SCALE GENOMIC DNA]</scope>
    <source>
        <strain evidence="3">DSM 45722</strain>
    </source>
</reference>
<organism evidence="2 3">
    <name type="scientific">Klenkia marina</name>
    <dbReference type="NCBI Taxonomy" id="1960309"/>
    <lineage>
        <taxon>Bacteria</taxon>
        <taxon>Bacillati</taxon>
        <taxon>Actinomycetota</taxon>
        <taxon>Actinomycetes</taxon>
        <taxon>Geodermatophilales</taxon>
        <taxon>Geodermatophilaceae</taxon>
        <taxon>Klenkia</taxon>
    </lineage>
</organism>
<dbReference type="Pfam" id="PF13274">
    <property type="entry name" value="SocA_Panacea"/>
    <property type="match status" value="1"/>
</dbReference>
<sequence>MSDSKAVDVAAYILALGPRTAHDLQKLVYFAQAWSLAWDGRALFDDRIEAWPNGPVAPRLFREHRLQYTVHRVAGDPEALDEHDQAVVDAVVEFYGRMGPARLVELTHEDQPWLDARGDLPADAPSQRPITGQAMRRFY</sequence>
<gene>
    <name evidence="2" type="ORF">SAMN03159343_0070</name>
</gene>
<dbReference type="Proteomes" id="UP000198981">
    <property type="component" value="Unassembled WGS sequence"/>
</dbReference>